<dbReference type="OrthoDB" id="441751at2759"/>
<evidence type="ECO:0000313" key="3">
    <source>
        <dbReference type="Proteomes" id="UP000604046"/>
    </source>
</evidence>
<name>A0A812R1L5_9DINO</name>
<evidence type="ECO:0000313" key="2">
    <source>
        <dbReference type="EMBL" id="CAE7414688.1"/>
    </source>
</evidence>
<feature type="region of interest" description="Disordered" evidence="1">
    <location>
        <begin position="409"/>
        <end position="440"/>
    </location>
</feature>
<dbReference type="AlphaFoldDB" id="A0A812R1L5"/>
<proteinExistence type="predicted"/>
<protein>
    <submittedName>
        <fullName evidence="2">ALKBH3 protein</fullName>
    </submittedName>
</protein>
<comment type="caution">
    <text evidence="2">The sequence shown here is derived from an EMBL/GenBank/DDBJ whole genome shotgun (WGS) entry which is preliminary data.</text>
</comment>
<dbReference type="EMBL" id="CAJNDS010002292">
    <property type="protein sequence ID" value="CAE7414688.1"/>
    <property type="molecule type" value="Genomic_DNA"/>
</dbReference>
<sequence>MSSELPELPISDGAHLKELALWGARTKGGNGLDHGYWQPWGPPFDFQEVARAEKDALGTFAQWMTKQLRSHRDAVARLAAAHVQLQESLSADIVDGKANFASAVAMLTEMPQRMEAAEARTQTLEYRVDRLNGELLNPQPTKACSLPRPAPSISDKPTDEAVKECREAVGLMLTMQQNMKQELSTIEENMNMRLSDFEAALHAAANANHDAVHTLFASRSQELEALYARSAACEEGLQDLQTESSRFAEWKEGASSDLVQLAQRLAEAETDARMIHSGLEELATSIAAKPDPGEAPKAKRAASKLSMASAVGAQAPASDEAVQKAQEAAEKALDVAKQAMLIAEEIRIQVSGTHKAGDVSCVPKPAGSWPCRARVRKGCLPYLPPSSLAHEHKQQVPAAPLDPDRQLIDMLDDQSPSSNEDSYIRDDTDNEPLQRKQDKGQASLAMVLLQGAVEADGSWQKESQDKERFLPPTGGCFRHQSPHSRLGSRNTRPLTAERPRVVHAGGVVRPSTAGHV</sequence>
<gene>
    <name evidence="2" type="primary">ALKBH3</name>
    <name evidence="2" type="ORF">SNAT2548_LOCUS22543</name>
</gene>
<keyword evidence="3" id="KW-1185">Reference proteome</keyword>
<organism evidence="2 3">
    <name type="scientific">Symbiodinium natans</name>
    <dbReference type="NCBI Taxonomy" id="878477"/>
    <lineage>
        <taxon>Eukaryota</taxon>
        <taxon>Sar</taxon>
        <taxon>Alveolata</taxon>
        <taxon>Dinophyceae</taxon>
        <taxon>Suessiales</taxon>
        <taxon>Symbiodiniaceae</taxon>
        <taxon>Symbiodinium</taxon>
    </lineage>
</organism>
<feature type="region of interest" description="Disordered" evidence="1">
    <location>
        <begin position="138"/>
        <end position="159"/>
    </location>
</feature>
<dbReference type="Proteomes" id="UP000604046">
    <property type="component" value="Unassembled WGS sequence"/>
</dbReference>
<evidence type="ECO:0000256" key="1">
    <source>
        <dbReference type="SAM" id="MobiDB-lite"/>
    </source>
</evidence>
<reference evidence="2" key="1">
    <citation type="submission" date="2021-02" db="EMBL/GenBank/DDBJ databases">
        <authorList>
            <person name="Dougan E. K."/>
            <person name="Rhodes N."/>
            <person name="Thang M."/>
            <person name="Chan C."/>
        </authorList>
    </citation>
    <scope>NUCLEOTIDE SEQUENCE</scope>
</reference>
<feature type="compositionally biased region" description="Basic and acidic residues" evidence="1">
    <location>
        <begin position="422"/>
        <end position="439"/>
    </location>
</feature>
<accession>A0A812R1L5</accession>